<dbReference type="InterPro" id="IPR052050">
    <property type="entry name" value="SecEffector_AnkRepeat"/>
</dbReference>
<dbReference type="KEGG" id="vg:16606942"/>
<evidence type="ECO:0000313" key="1">
    <source>
        <dbReference type="EMBL" id="AGO85155.2"/>
    </source>
</evidence>
<keyword evidence="2" id="KW-1185">Reference proteome</keyword>
<organism evidence="1 2">
    <name type="scientific">Pandoravirus salinus</name>
    <dbReference type="NCBI Taxonomy" id="1349410"/>
    <lineage>
        <taxon>Viruses</taxon>
        <taxon>Pandoravirus</taxon>
    </lineage>
</organism>
<dbReference type="GeneID" id="16606942"/>
<protein>
    <submittedName>
        <fullName evidence="1">Ankyrin repeat domain containing protein</fullName>
    </submittedName>
</protein>
<dbReference type="Gene3D" id="1.25.40.20">
    <property type="entry name" value="Ankyrin repeat-containing domain"/>
    <property type="match status" value="1"/>
</dbReference>
<dbReference type="EMBL" id="KC977571">
    <property type="protein sequence ID" value="AGO85155.2"/>
    <property type="molecule type" value="Genomic_DNA"/>
</dbReference>
<reference evidence="1 2" key="1">
    <citation type="journal article" date="2013" name="Science">
        <title>Pandoraviruses: amoeba viruses with genomes up to 2.5 Mb reaching that of parasitic eukaryotes.</title>
        <authorList>
            <person name="Philippe N."/>
            <person name="Legendre M."/>
            <person name="Doutre G."/>
            <person name="Coute Y."/>
            <person name="Poirot O."/>
            <person name="Lescot M."/>
            <person name="Arslan D."/>
            <person name="Seltzer V."/>
            <person name="Bertaux L."/>
            <person name="Bruley C."/>
            <person name="Garin J."/>
            <person name="Claverie J.M."/>
            <person name="Abergel C."/>
        </authorList>
    </citation>
    <scope>NUCLEOTIDE SEQUENCE [LARGE SCALE GENOMIC DNA]</scope>
</reference>
<name>S4W496_9VIRU</name>
<dbReference type="PANTHER" id="PTHR46586">
    <property type="entry name" value="ANKYRIN REPEAT-CONTAINING PROTEIN"/>
    <property type="match status" value="1"/>
</dbReference>
<dbReference type="Proteomes" id="UP000204584">
    <property type="component" value="Segment"/>
</dbReference>
<proteinExistence type="predicted"/>
<dbReference type="RefSeq" id="YP_008438229.2">
    <property type="nucleotide sequence ID" value="NC_022098.1"/>
</dbReference>
<dbReference type="PANTHER" id="PTHR46586:SF3">
    <property type="entry name" value="ANKYRIN REPEAT-CONTAINING PROTEIN"/>
    <property type="match status" value="1"/>
</dbReference>
<evidence type="ECO:0000313" key="2">
    <source>
        <dbReference type="Proteomes" id="UP000204584"/>
    </source>
</evidence>
<gene>
    <name evidence="1" type="ORF">psal_cds_990</name>
</gene>
<accession>S4W496</accession>
<dbReference type="InterPro" id="IPR036770">
    <property type="entry name" value="Ankyrin_rpt-contain_sf"/>
</dbReference>
<dbReference type="SUPFAM" id="SSF48403">
    <property type="entry name" value="Ankyrin repeat"/>
    <property type="match status" value="1"/>
</dbReference>
<sequence>MKKTLSLFFLHGRRKAVGRYSFVPFACTPQSRGKKEKNRDGMDDIAGRSLEWLPAEILASIIAWLNNRDFVSLLVTSKAFNVCPVGDVLMRRYGRLDLLDAVAVCPPEALAFLARRNGATTRYSTAHIVAAAAAGRVDNVLWLHKHTTAARHPVCSVPFYHYDTNPVVCLCGVVAAAAKGGHVDAIAPLVAAGYRVSTDAFVCAAKKGRVDVLAALHEAAPQQGTCPPTALAVAAKKGRADAVRFLLTQRPSDCMFALSDALRRMDNDRPTRALVVALAHCHMPPATVATEICIARAQNLPPEIDDALDAVLRFELSDASSAERRTALIRHMLAAISDRDACILFDDLDDPTTSDGSAPHKHDRVTPLLPEWARLLLDGVPGVVTEVCLRFVTRRVNLLLVCRIIGAARREAFRPGAAPHTRWSALSVVLVDNADLATICDAARGDTDILWSIAAQAMHRGRLDILDRLDLRRAAPAVWWIDSVDGAALDGHLDVIAHAHERGLFGFAATTMDLAAQEGTFASSCGFTRIAPRAVQLVLWTRPPAVAILISSSSCTRIVPKAARPTP</sequence>